<feature type="non-terminal residue" evidence="1">
    <location>
        <position position="1"/>
    </location>
</feature>
<proteinExistence type="predicted"/>
<dbReference type="VEuPathDB" id="FungiDB:MPH_13336"/>
<dbReference type="EMBL" id="AHHD01000598">
    <property type="protein sequence ID" value="EKG09606.1"/>
    <property type="molecule type" value="Genomic_DNA"/>
</dbReference>
<accession>K2QIJ1</accession>
<comment type="caution">
    <text evidence="1">The sequence shown here is derived from an EMBL/GenBank/DDBJ whole genome shotgun (WGS) entry which is preliminary data.</text>
</comment>
<dbReference type="AlphaFoldDB" id="K2QIJ1"/>
<evidence type="ECO:0000313" key="2">
    <source>
        <dbReference type="Proteomes" id="UP000007129"/>
    </source>
</evidence>
<dbReference type="InParanoid" id="K2QIJ1"/>
<evidence type="ECO:0000313" key="1">
    <source>
        <dbReference type="EMBL" id="EKG09606.1"/>
    </source>
</evidence>
<organism evidence="1 2">
    <name type="scientific">Macrophomina phaseolina (strain MS6)</name>
    <name type="common">Charcoal rot fungus</name>
    <dbReference type="NCBI Taxonomy" id="1126212"/>
    <lineage>
        <taxon>Eukaryota</taxon>
        <taxon>Fungi</taxon>
        <taxon>Dikarya</taxon>
        <taxon>Ascomycota</taxon>
        <taxon>Pezizomycotina</taxon>
        <taxon>Dothideomycetes</taxon>
        <taxon>Dothideomycetes incertae sedis</taxon>
        <taxon>Botryosphaeriales</taxon>
        <taxon>Botryosphaeriaceae</taxon>
        <taxon>Macrophomina</taxon>
    </lineage>
</organism>
<dbReference type="HOGENOM" id="CLU_3401302_0_0_1"/>
<protein>
    <submittedName>
        <fullName evidence="1">Uncharacterized protein</fullName>
    </submittedName>
</protein>
<dbReference type="Proteomes" id="UP000007129">
    <property type="component" value="Unassembled WGS sequence"/>
</dbReference>
<reference evidence="1 2" key="1">
    <citation type="journal article" date="2012" name="BMC Genomics">
        <title>Tools to kill: Genome of one of the most destructive plant pathogenic fungi Macrophomina phaseolina.</title>
        <authorList>
            <person name="Islam M.S."/>
            <person name="Haque M.S."/>
            <person name="Islam M.M."/>
            <person name="Emdad E.M."/>
            <person name="Halim A."/>
            <person name="Hossen Q.M.M."/>
            <person name="Hossain M.Z."/>
            <person name="Ahmed B."/>
            <person name="Rahim S."/>
            <person name="Rahman M.S."/>
            <person name="Alam M.M."/>
            <person name="Hou S."/>
            <person name="Wan X."/>
            <person name="Saito J.A."/>
            <person name="Alam M."/>
        </authorList>
    </citation>
    <scope>NUCLEOTIDE SEQUENCE [LARGE SCALE GENOMIC DNA]</scope>
    <source>
        <strain evidence="1 2">MS6</strain>
    </source>
</reference>
<gene>
    <name evidence="1" type="ORF">MPH_13336</name>
</gene>
<sequence>KIRKTRVAAKVSFYVIYRLPLTQIRVLYFSR</sequence>
<name>K2QIJ1_MACPH</name>